<reference evidence="1" key="1">
    <citation type="submission" date="2020-06" db="EMBL/GenBank/DDBJ databases">
        <authorList>
            <person name="Li T."/>
            <person name="Hu X."/>
            <person name="Zhang T."/>
            <person name="Song X."/>
            <person name="Zhang H."/>
            <person name="Dai N."/>
            <person name="Sheng W."/>
            <person name="Hou X."/>
            <person name="Wei L."/>
        </authorList>
    </citation>
    <scope>NUCLEOTIDE SEQUENCE</scope>
    <source>
        <strain evidence="1">G02</strain>
        <tissue evidence="1">Leaf</tissue>
    </source>
</reference>
<dbReference type="EMBL" id="JACGWJ010000026">
    <property type="protein sequence ID" value="KAL0313343.1"/>
    <property type="molecule type" value="Genomic_DNA"/>
</dbReference>
<protein>
    <recommendedName>
        <fullName evidence="2">Zinc finger BED domain-containing protein RICESLEEPER 2-like</fullName>
    </recommendedName>
</protein>
<reference evidence="1" key="2">
    <citation type="journal article" date="2024" name="Plant">
        <title>Genomic evolution and insights into agronomic trait innovations of Sesamum species.</title>
        <authorList>
            <person name="Miao H."/>
            <person name="Wang L."/>
            <person name="Qu L."/>
            <person name="Liu H."/>
            <person name="Sun Y."/>
            <person name="Le M."/>
            <person name="Wang Q."/>
            <person name="Wei S."/>
            <person name="Zheng Y."/>
            <person name="Lin W."/>
            <person name="Duan Y."/>
            <person name="Cao H."/>
            <person name="Xiong S."/>
            <person name="Wang X."/>
            <person name="Wei L."/>
            <person name="Li C."/>
            <person name="Ma Q."/>
            <person name="Ju M."/>
            <person name="Zhao R."/>
            <person name="Li G."/>
            <person name="Mu C."/>
            <person name="Tian Q."/>
            <person name="Mei H."/>
            <person name="Zhang T."/>
            <person name="Gao T."/>
            <person name="Zhang H."/>
        </authorList>
    </citation>
    <scope>NUCLEOTIDE SEQUENCE</scope>
    <source>
        <strain evidence="1">G02</strain>
    </source>
</reference>
<organism evidence="1">
    <name type="scientific">Sesamum radiatum</name>
    <name type="common">Black benniseed</name>
    <dbReference type="NCBI Taxonomy" id="300843"/>
    <lineage>
        <taxon>Eukaryota</taxon>
        <taxon>Viridiplantae</taxon>
        <taxon>Streptophyta</taxon>
        <taxon>Embryophyta</taxon>
        <taxon>Tracheophyta</taxon>
        <taxon>Spermatophyta</taxon>
        <taxon>Magnoliopsida</taxon>
        <taxon>eudicotyledons</taxon>
        <taxon>Gunneridae</taxon>
        <taxon>Pentapetalae</taxon>
        <taxon>asterids</taxon>
        <taxon>lamiids</taxon>
        <taxon>Lamiales</taxon>
        <taxon>Pedaliaceae</taxon>
        <taxon>Sesamum</taxon>
    </lineage>
</organism>
<dbReference type="AlphaFoldDB" id="A0AAW2L5R1"/>
<proteinExistence type="predicted"/>
<dbReference type="PANTHER" id="PTHR46481:SF11">
    <property type="entry name" value="ZINC FINGER BED DOMAIN-CONTAINING PROTEIN RICESLEEPER 2-LIKE"/>
    <property type="match status" value="1"/>
</dbReference>
<dbReference type="InterPro" id="IPR012337">
    <property type="entry name" value="RNaseH-like_sf"/>
</dbReference>
<dbReference type="InterPro" id="IPR052035">
    <property type="entry name" value="ZnF_BED_domain_contain"/>
</dbReference>
<comment type="caution">
    <text evidence="1">The sequence shown here is derived from an EMBL/GenBank/DDBJ whole genome shotgun (WGS) entry which is preliminary data.</text>
</comment>
<gene>
    <name evidence="1" type="ORF">Sradi_5733600</name>
</gene>
<evidence type="ECO:0000313" key="1">
    <source>
        <dbReference type="EMBL" id="KAL0313343.1"/>
    </source>
</evidence>
<dbReference type="SUPFAM" id="SSF53098">
    <property type="entry name" value="Ribonuclease H-like"/>
    <property type="match status" value="1"/>
</dbReference>
<accession>A0AAW2L5R1</accession>
<name>A0AAW2L5R1_SESRA</name>
<sequence>MAVTAHFIDDNWILQNCTWRFAYVPAPHTAEVLADMLVEALMDWNVDRKVSTITVNNCTTNDVMINHLLDKLPTNEMPLDGKVLHMRCCAHILNLIVKDGMDIIGSSIEKIHDSIVYWTPSPSRVEKFEETAKQLHANCTKKLNLNCKTRGNSTYLMLETAIIYKDVFPRLKVRDRKLKSVESCNFFIK</sequence>
<evidence type="ECO:0008006" key="2">
    <source>
        <dbReference type="Google" id="ProtNLM"/>
    </source>
</evidence>
<dbReference type="PANTHER" id="PTHR46481">
    <property type="entry name" value="ZINC FINGER BED DOMAIN-CONTAINING PROTEIN 4"/>
    <property type="match status" value="1"/>
</dbReference>